<proteinExistence type="predicted"/>
<dbReference type="Pfam" id="PF24681">
    <property type="entry name" value="Kelch_KLHDC2_KLHL20_DRC7"/>
    <property type="match status" value="1"/>
</dbReference>
<name>A0A5A8DS11_CAFRO</name>
<gene>
    <name evidence="5" type="ORF">FNF28_01502</name>
    <name evidence="4" type="ORF">FNF31_01329</name>
</gene>
<dbReference type="PANTHER" id="PTHR46093">
    <property type="entry name" value="ACYL-COA-BINDING DOMAIN-CONTAINING PROTEIN 5"/>
    <property type="match status" value="1"/>
</dbReference>
<evidence type="ECO:0000256" key="3">
    <source>
        <dbReference type="SAM" id="MobiDB-lite"/>
    </source>
</evidence>
<comment type="caution">
    <text evidence="4">The sequence shown here is derived from an EMBL/GenBank/DDBJ whole genome shotgun (WGS) entry which is preliminary data.</text>
</comment>
<feature type="compositionally biased region" description="Low complexity" evidence="3">
    <location>
        <begin position="273"/>
        <end position="290"/>
    </location>
</feature>
<protein>
    <submittedName>
        <fullName evidence="4">Uncharacterized protein</fullName>
    </submittedName>
</protein>
<dbReference type="EMBL" id="VLTM01000008">
    <property type="protein sequence ID" value="KAA0166551.1"/>
    <property type="molecule type" value="Genomic_DNA"/>
</dbReference>
<feature type="compositionally biased region" description="Acidic residues" evidence="3">
    <location>
        <begin position="126"/>
        <end position="140"/>
    </location>
</feature>
<evidence type="ECO:0000256" key="2">
    <source>
        <dbReference type="ARBA" id="ARBA00022737"/>
    </source>
</evidence>
<feature type="region of interest" description="Disordered" evidence="3">
    <location>
        <begin position="255"/>
        <end position="294"/>
    </location>
</feature>
<reference evidence="6 7" key="1">
    <citation type="submission" date="2019-07" db="EMBL/GenBank/DDBJ databases">
        <title>Genomes of Cafeteria roenbergensis.</title>
        <authorList>
            <person name="Fischer M.G."/>
            <person name="Hackl T."/>
            <person name="Roman M."/>
        </authorList>
    </citation>
    <scope>NUCLEOTIDE SEQUENCE [LARGE SCALE GENOMIC DNA]</scope>
    <source>
        <strain evidence="4 7">Cflag</strain>
        <strain evidence="5 6">RCC970-E3</strain>
    </source>
</reference>
<sequence length="644" mass="65621">MADAIATPRFPRKQHGAQWSEQDDGKVAVATLGASKLMLNPLAFASGLSMRVLPDGSVCLECASFSGTIVLQQDPGHARPASGEEAATTPPTAGRPSKPAPAWLVEQADQQAEAAARTGRHAASGDDSDDSDNDDDDDDDAARSEAAAAASAAAAAALASPRAAASAALSVRRASGSAGSPTAAPAPFLVAEEPAAALVAEAKAPASRWGHAASVLSSGKVVVLGGEGDDGAALGDVWSLDLATGAWAQEALRGAAGEAPRAGDAEGGRDGRSASAATAAATAAAAGGTTPRDDARFAPRAWHAIAAVRAEAEAGSARAKVSLLAFGGEREAAAGEGRSRSSTGDKDTKQLAEPWLLLDRGAALFGFPPATSGRTPAARGGHAMAALGSAALVHGGIRGSKWLADLHSLDLDTFRWRQVRPAGTAPSKRCYHSAVTVADEAVVFFGGNDADASFNDVIVLRTATASGSWRWERPETTGDAPAPRTGHSATMVSPRHMAVVGGWDPSNTVVERAGRKEASDEAAPAADADGDRPDAPIPTPMGGPMFPDVHILDVESWQWRRLQLGHGEARLGSAEGARLLPREALARTGHAAVMSNSVCLPGGQPAEPCLLVIGGVGPDERRRLDTVAIRLPDDVLAARAAQHC</sequence>
<keyword evidence="2" id="KW-0677">Repeat</keyword>
<accession>A0A5A8DS11</accession>
<dbReference type="Proteomes" id="UP000325113">
    <property type="component" value="Unassembled WGS sequence"/>
</dbReference>
<feature type="region of interest" description="Disordered" evidence="3">
    <location>
        <begin position="1"/>
        <end position="23"/>
    </location>
</feature>
<dbReference type="InterPro" id="IPR015915">
    <property type="entry name" value="Kelch-typ_b-propeller"/>
</dbReference>
<evidence type="ECO:0000313" key="4">
    <source>
        <dbReference type="EMBL" id="KAA0166551.1"/>
    </source>
</evidence>
<dbReference type="AlphaFoldDB" id="A0A5A8DS11"/>
<feature type="compositionally biased region" description="Low complexity" evidence="3">
    <location>
        <begin position="106"/>
        <end position="117"/>
    </location>
</feature>
<evidence type="ECO:0000313" key="6">
    <source>
        <dbReference type="Proteomes" id="UP000324907"/>
    </source>
</evidence>
<dbReference type="Proteomes" id="UP000324907">
    <property type="component" value="Unassembled WGS sequence"/>
</dbReference>
<feature type="region of interest" description="Disordered" evidence="3">
    <location>
        <begin position="511"/>
        <end position="537"/>
    </location>
</feature>
<feature type="compositionally biased region" description="Basic and acidic residues" evidence="3">
    <location>
        <begin position="261"/>
        <end position="272"/>
    </location>
</feature>
<evidence type="ECO:0000313" key="7">
    <source>
        <dbReference type="Proteomes" id="UP000325113"/>
    </source>
</evidence>
<dbReference type="PANTHER" id="PTHR46093:SF3">
    <property type="entry name" value="ACYL-COA-BINDING DOMAIN-CONTAINING PROTEIN 4"/>
    <property type="match status" value="1"/>
</dbReference>
<organism evidence="4 7">
    <name type="scientific">Cafeteria roenbergensis</name>
    <name type="common">Marine flagellate</name>
    <dbReference type="NCBI Taxonomy" id="33653"/>
    <lineage>
        <taxon>Eukaryota</taxon>
        <taxon>Sar</taxon>
        <taxon>Stramenopiles</taxon>
        <taxon>Bigyra</taxon>
        <taxon>Opalozoa</taxon>
        <taxon>Bicosoecida</taxon>
        <taxon>Cafeteriaceae</taxon>
        <taxon>Cafeteria</taxon>
    </lineage>
</organism>
<evidence type="ECO:0000313" key="5">
    <source>
        <dbReference type="EMBL" id="KAA0170274.1"/>
    </source>
</evidence>
<feature type="region of interest" description="Disordered" evidence="3">
    <location>
        <begin position="74"/>
        <end position="146"/>
    </location>
</feature>
<dbReference type="Gene3D" id="2.120.10.80">
    <property type="entry name" value="Kelch-type beta propeller"/>
    <property type="match status" value="2"/>
</dbReference>
<keyword evidence="1" id="KW-0880">Kelch repeat</keyword>
<dbReference type="EMBL" id="VLTL01000014">
    <property type="protein sequence ID" value="KAA0170274.1"/>
    <property type="molecule type" value="Genomic_DNA"/>
</dbReference>
<evidence type="ECO:0000256" key="1">
    <source>
        <dbReference type="ARBA" id="ARBA00022441"/>
    </source>
</evidence>
<dbReference type="SUPFAM" id="SSF117281">
    <property type="entry name" value="Kelch motif"/>
    <property type="match status" value="1"/>
</dbReference>